<proteinExistence type="predicted"/>
<organism evidence="1 2">
    <name type="scientific">Dentiscutata heterogama</name>
    <dbReference type="NCBI Taxonomy" id="1316150"/>
    <lineage>
        <taxon>Eukaryota</taxon>
        <taxon>Fungi</taxon>
        <taxon>Fungi incertae sedis</taxon>
        <taxon>Mucoromycota</taxon>
        <taxon>Glomeromycotina</taxon>
        <taxon>Glomeromycetes</taxon>
        <taxon>Diversisporales</taxon>
        <taxon>Gigasporaceae</taxon>
        <taxon>Dentiscutata</taxon>
    </lineage>
</organism>
<keyword evidence="2" id="KW-1185">Reference proteome</keyword>
<name>A0ACA9M3G0_9GLOM</name>
<protein>
    <submittedName>
        <fullName evidence="1">11722_t:CDS:1</fullName>
    </submittedName>
</protein>
<accession>A0ACA9M3G0</accession>
<evidence type="ECO:0000313" key="2">
    <source>
        <dbReference type="Proteomes" id="UP000789702"/>
    </source>
</evidence>
<feature type="non-terminal residue" evidence="1">
    <location>
        <position position="636"/>
    </location>
</feature>
<comment type="caution">
    <text evidence="1">The sequence shown here is derived from an EMBL/GenBank/DDBJ whole genome shotgun (WGS) entry which is preliminary data.</text>
</comment>
<gene>
    <name evidence="1" type="ORF">DHETER_LOCUS5898</name>
</gene>
<sequence>MAKTQQEVTLQVHEPEKNTLESETPLELSSSLFQCDQDYVSLEAFKYVADQYAEASGFKVIFLKGNNRSDGLCSTQVFACDRSGVFKPKPKDPNKKSRNKESKKCNCPWSVRLNHNPEDDKYYILQVNLRHNHSLIPPQLMRISPASCEIPAFIKEKIFTARKAGISTPQIQFLLTIKYGPIVKKWIIKDVYNLINADRMSCSEFQAHDFLLLLQQKCNNDPEFSYEFELDSNNRLKHSNYFSMPFGVFTDVTNNGLSYCAAGALLRDETSLSFEWLFEAFLRIFSTAPHTILTDNDLAMADTIRSVLTNKHGTKHGLCIWHMAQSYLGVLSQWRERWAPAYLKDYFFADMSSTQRGESMNSLLKGFVDCKTRLTEFLAAFERALYYREKAEHISAYKELVYPIPVDFPNPIENQAASCLTKYALKKFKAEWSEKDAYACEEITDDNGVRCFELSRYERPDVIRRVSYDGKVLACCCRNLEFAGIVCRHSLAVAVRLSLAQLDPVYFPKRWQKDPPELELAKEYVNFYSRTQTQDPGTLTLHESCGQDDSRIRFMHIHRLSGEIASKIATDPDKCADFTLYLEKYLEALYVVDDDLVSNTSASSEPPLISNPIKSKARGRPKKNPEMVPTKKRVRE</sequence>
<reference evidence="1" key="1">
    <citation type="submission" date="2021-06" db="EMBL/GenBank/DDBJ databases">
        <authorList>
            <person name="Kallberg Y."/>
            <person name="Tangrot J."/>
            <person name="Rosling A."/>
        </authorList>
    </citation>
    <scope>NUCLEOTIDE SEQUENCE</scope>
    <source>
        <strain evidence="1">IL203A</strain>
    </source>
</reference>
<dbReference type="EMBL" id="CAJVPU010006962">
    <property type="protein sequence ID" value="CAG8567072.1"/>
    <property type="molecule type" value="Genomic_DNA"/>
</dbReference>
<evidence type="ECO:0000313" key="1">
    <source>
        <dbReference type="EMBL" id="CAG8567072.1"/>
    </source>
</evidence>
<dbReference type="Proteomes" id="UP000789702">
    <property type="component" value="Unassembled WGS sequence"/>
</dbReference>